<keyword evidence="3" id="KW-1185">Reference proteome</keyword>
<sequence length="56" mass="6244">MGCFCGGSKKIVTENAYVYKSTPNYKTTTVYKATKGPQYQNLGKSQNQESSNKEKN</sequence>
<organism evidence="2 3">
    <name type="scientific">Bacillus salipaludis</name>
    <dbReference type="NCBI Taxonomy" id="2547811"/>
    <lineage>
        <taxon>Bacteria</taxon>
        <taxon>Bacillati</taxon>
        <taxon>Bacillota</taxon>
        <taxon>Bacilli</taxon>
        <taxon>Bacillales</taxon>
        <taxon>Bacillaceae</taxon>
        <taxon>Bacillus</taxon>
    </lineage>
</organism>
<evidence type="ECO:0000313" key="3">
    <source>
        <dbReference type="Proteomes" id="UP001178888"/>
    </source>
</evidence>
<accession>A0AA90TWG3</accession>
<reference evidence="2" key="1">
    <citation type="submission" date="2023-08" db="EMBL/GenBank/DDBJ databases">
        <title>Nitrogen cycling bacteria in agricultural field soils.</title>
        <authorList>
            <person name="Jang J."/>
        </authorList>
    </citation>
    <scope>NUCLEOTIDE SEQUENCE</scope>
    <source>
        <strain evidence="2">PS3-36</strain>
    </source>
</reference>
<dbReference type="AlphaFoldDB" id="A0AA90TWG3"/>
<proteinExistence type="predicted"/>
<dbReference type="EMBL" id="JAVGVR010000002">
    <property type="protein sequence ID" value="MDQ6600734.1"/>
    <property type="molecule type" value="Genomic_DNA"/>
</dbReference>
<dbReference type="Proteomes" id="UP001178888">
    <property type="component" value="Unassembled WGS sequence"/>
</dbReference>
<feature type="compositionally biased region" description="Polar residues" evidence="1">
    <location>
        <begin position="36"/>
        <end position="50"/>
    </location>
</feature>
<evidence type="ECO:0000313" key="2">
    <source>
        <dbReference type="EMBL" id="MDQ6600734.1"/>
    </source>
</evidence>
<gene>
    <name evidence="2" type="ORF">RCG21_31405</name>
</gene>
<evidence type="ECO:0000256" key="1">
    <source>
        <dbReference type="SAM" id="MobiDB-lite"/>
    </source>
</evidence>
<name>A0AA90TWG3_9BACI</name>
<dbReference type="RefSeq" id="WP_308914384.1">
    <property type="nucleotide sequence ID" value="NZ_JAVGVR010000002.1"/>
</dbReference>
<feature type="region of interest" description="Disordered" evidence="1">
    <location>
        <begin position="36"/>
        <end position="56"/>
    </location>
</feature>
<protein>
    <submittedName>
        <fullName evidence="2">Uncharacterized protein</fullName>
    </submittedName>
</protein>
<comment type="caution">
    <text evidence="2">The sequence shown here is derived from an EMBL/GenBank/DDBJ whole genome shotgun (WGS) entry which is preliminary data.</text>
</comment>